<accession>A0ABY5I1X4</accession>
<reference evidence="1" key="1">
    <citation type="submission" date="2022-07" db="EMBL/GenBank/DDBJ databases">
        <title>Faecal culturing of patients with breast cancer.</title>
        <authorList>
            <person name="Teng N.M.Y."/>
            <person name="Kiu R."/>
            <person name="Evans R."/>
            <person name="Baker D.J."/>
            <person name="Zenner C."/>
            <person name="Robinson S.D."/>
            <person name="Hall L.J."/>
        </authorList>
    </citation>
    <scope>NUCLEOTIDE SEQUENCE</scope>
    <source>
        <strain evidence="1">LH1062</strain>
    </source>
</reference>
<dbReference type="Pfam" id="PF19791">
    <property type="entry name" value="DUF6275"/>
    <property type="match status" value="1"/>
</dbReference>
<name>A0ABY5I1X4_9FIRM</name>
<sequence>MGNKEFIELCIKSVVDYFNEHADKTDNKHITNEDVFVVWSCKALQNNKALLSTTVSDGMYYECTFNGDKKQLYLDAYKKWENKCIEVQ</sequence>
<dbReference type="RefSeq" id="WP_290140422.1">
    <property type="nucleotide sequence ID" value="NZ_CP101620.1"/>
</dbReference>
<evidence type="ECO:0000313" key="1">
    <source>
        <dbReference type="EMBL" id="UTY39371.1"/>
    </source>
</evidence>
<dbReference type="InterPro" id="IPR046242">
    <property type="entry name" value="DUF6275"/>
</dbReference>
<dbReference type="EMBL" id="CP101620">
    <property type="protein sequence ID" value="UTY39371.1"/>
    <property type="molecule type" value="Genomic_DNA"/>
</dbReference>
<proteinExistence type="predicted"/>
<protein>
    <submittedName>
        <fullName evidence="1">DUF6275 family protein</fullName>
    </submittedName>
</protein>
<dbReference type="Proteomes" id="UP001060112">
    <property type="component" value="Chromosome"/>
</dbReference>
<organism evidence="1 2">
    <name type="scientific">Allocoprobacillus halotolerans</name>
    <dbReference type="NCBI Taxonomy" id="2944914"/>
    <lineage>
        <taxon>Bacteria</taxon>
        <taxon>Bacillati</taxon>
        <taxon>Bacillota</taxon>
        <taxon>Erysipelotrichia</taxon>
        <taxon>Erysipelotrichales</taxon>
        <taxon>Erysipelotrichaceae</taxon>
        <taxon>Allocoprobacillus</taxon>
    </lineage>
</organism>
<evidence type="ECO:0000313" key="2">
    <source>
        <dbReference type="Proteomes" id="UP001060112"/>
    </source>
</evidence>
<gene>
    <name evidence="1" type="ORF">NMU03_00620</name>
</gene>
<keyword evidence="2" id="KW-1185">Reference proteome</keyword>